<protein>
    <submittedName>
        <fullName evidence="2">Amidohydrolase family protein</fullName>
    </submittedName>
</protein>
<dbReference type="EMBL" id="QANS01000001">
    <property type="protein sequence ID" value="PTU33091.1"/>
    <property type="molecule type" value="Genomic_DNA"/>
</dbReference>
<dbReference type="OrthoDB" id="9782972at2"/>
<proteinExistence type="predicted"/>
<accession>A0A2T5MKI5</accession>
<comment type="caution">
    <text evidence="2">The sequence shown here is derived from an EMBL/GenBank/DDBJ whole genome shotgun (WGS) entry which is preliminary data.</text>
</comment>
<dbReference type="InterPro" id="IPR006680">
    <property type="entry name" value="Amidohydro-rel"/>
</dbReference>
<dbReference type="RefSeq" id="WP_107938798.1">
    <property type="nucleotide sequence ID" value="NZ_QANS01000001.1"/>
</dbReference>
<feature type="domain" description="Amidohydrolase-related" evidence="1">
    <location>
        <begin position="54"/>
        <end position="403"/>
    </location>
</feature>
<name>A0A2T5MKI5_9GAMM</name>
<dbReference type="InterPro" id="IPR051781">
    <property type="entry name" value="Metallo-dep_Hydrolase"/>
</dbReference>
<dbReference type="InterPro" id="IPR032466">
    <property type="entry name" value="Metal_Hydrolase"/>
</dbReference>
<dbReference type="SUPFAM" id="SSF51556">
    <property type="entry name" value="Metallo-dependent hydrolases"/>
    <property type="match status" value="1"/>
</dbReference>
<dbReference type="PANTHER" id="PTHR43135:SF3">
    <property type="entry name" value="ALPHA-D-RIBOSE 1-METHYLPHOSPHONATE 5-TRIPHOSPHATE DIPHOSPHATASE"/>
    <property type="match status" value="1"/>
</dbReference>
<sequence>MSYVLLENARLFDGVSPTIREGVSVLIDGNRIVEVSESKIQVENADRIDCQGKTLMPGMIDAHVHIYAESLKFGSPEPPITYRAQYAQKFMRHILGCGFTSIRDVAGGDHGMAMALRDGFFVGPRYYYGGLCLSQTGGHGDLRQNYASASFCDCGATHNFLAVIADGVDECIKAVREELRKGANHIKIMASGGVLSPSDPLERCQYSDAEIRAIVEECDRRGAYVAAHCHTDKSIRRCVELGVRTIEHGTLIEEETAQFVAERGAFVVPTMATIFALKDEGKSFGIDAVSYEKLCRVADSAMDGLAVMKKAGVKMGFGSDLIGPMHVRQGTEFTLRRNMLSAWDILHSATVVNAEIIGMAGQLGAVMRGYLADLLLVDDNPLDNIDLLAANGAHLSLIMVDGKFIKRTI</sequence>
<dbReference type="Gene3D" id="2.30.40.10">
    <property type="entry name" value="Urease, subunit C, domain 1"/>
    <property type="match status" value="1"/>
</dbReference>
<dbReference type="AlphaFoldDB" id="A0A2T5MKI5"/>
<dbReference type="Pfam" id="PF01979">
    <property type="entry name" value="Amidohydro_1"/>
    <property type="match status" value="1"/>
</dbReference>
<dbReference type="GO" id="GO:0016810">
    <property type="term" value="F:hydrolase activity, acting on carbon-nitrogen (but not peptide) bonds"/>
    <property type="evidence" value="ECO:0007669"/>
    <property type="project" value="InterPro"/>
</dbReference>
<dbReference type="InterPro" id="IPR057744">
    <property type="entry name" value="OTAase-like"/>
</dbReference>
<dbReference type="Proteomes" id="UP000244248">
    <property type="component" value="Unassembled WGS sequence"/>
</dbReference>
<evidence type="ECO:0000313" key="3">
    <source>
        <dbReference type="Proteomes" id="UP000244248"/>
    </source>
</evidence>
<evidence type="ECO:0000313" key="2">
    <source>
        <dbReference type="EMBL" id="PTU33091.1"/>
    </source>
</evidence>
<gene>
    <name evidence="2" type="ORF">CJD38_03010</name>
</gene>
<dbReference type="CDD" id="cd01299">
    <property type="entry name" value="Met_dep_hydrolase_A"/>
    <property type="match status" value="1"/>
</dbReference>
<dbReference type="PANTHER" id="PTHR43135">
    <property type="entry name" value="ALPHA-D-RIBOSE 1-METHYLPHOSPHONATE 5-TRIPHOSPHATE DIPHOSPHATASE"/>
    <property type="match status" value="1"/>
</dbReference>
<keyword evidence="3" id="KW-1185">Reference proteome</keyword>
<reference evidence="2 3" key="1">
    <citation type="submission" date="2018-04" db="EMBL/GenBank/DDBJ databases">
        <title>Novel species isolated from glacier.</title>
        <authorList>
            <person name="Liu Q."/>
            <person name="Xin Y.-H."/>
        </authorList>
    </citation>
    <scope>NUCLEOTIDE SEQUENCE [LARGE SCALE GENOMIC DNA]</scope>
    <source>
        <strain evidence="2 3">GT1R17</strain>
    </source>
</reference>
<dbReference type="Gene3D" id="3.20.20.140">
    <property type="entry name" value="Metal-dependent hydrolases"/>
    <property type="match status" value="1"/>
</dbReference>
<keyword evidence="2" id="KW-0378">Hydrolase</keyword>
<dbReference type="SUPFAM" id="SSF51338">
    <property type="entry name" value="Composite domain of metallo-dependent hydrolases"/>
    <property type="match status" value="2"/>
</dbReference>
<organism evidence="2 3">
    <name type="scientific">Stenotrophobium rhamnosiphilum</name>
    <dbReference type="NCBI Taxonomy" id="2029166"/>
    <lineage>
        <taxon>Bacteria</taxon>
        <taxon>Pseudomonadati</taxon>
        <taxon>Pseudomonadota</taxon>
        <taxon>Gammaproteobacteria</taxon>
        <taxon>Nevskiales</taxon>
        <taxon>Nevskiaceae</taxon>
        <taxon>Stenotrophobium</taxon>
    </lineage>
</organism>
<dbReference type="InterPro" id="IPR011059">
    <property type="entry name" value="Metal-dep_hydrolase_composite"/>
</dbReference>
<evidence type="ECO:0000259" key="1">
    <source>
        <dbReference type="Pfam" id="PF01979"/>
    </source>
</evidence>